<dbReference type="RefSeq" id="XP_024514192.1">
    <property type="nucleotide sequence ID" value="XM_024656120.1"/>
</dbReference>
<dbReference type="Proteomes" id="UP000002149">
    <property type="component" value="Chromosome 1"/>
</dbReference>
<evidence type="ECO:0000313" key="2">
    <source>
        <dbReference type="EMBL" id="ALO60368.1"/>
    </source>
</evidence>
<evidence type="ECO:0000256" key="1">
    <source>
        <dbReference type="SAM" id="MobiDB-lite"/>
    </source>
</evidence>
<feature type="compositionally biased region" description="Polar residues" evidence="1">
    <location>
        <begin position="144"/>
        <end position="153"/>
    </location>
</feature>
<dbReference type="GeneID" id="36392714"/>
<dbReference type="AlphaFoldDB" id="A0A0S2LI35"/>
<sequence length="284" mass="32733">MPTRTSSSRSSTICLCSMSSLNRHIHDVYMSTPRLQLEFRRKHYSVPLTAPFLHPSHKLSVQEKIAALEDREKRLNAIQPKSLDTIVNPGCEFYRFQDGHILYLVDNPDQPDMNRNSKRENGEVDEDDEDDWEDEDEDDLESEYSSGSTSTWEETIETLTSGVGGLHVQKQLTRKNGWEVYWVKGTASNEEAKARGGIQRHGHWSWKFDMGKNFDRIDMCVKDNVLISVEEGLYYTKGTEKSTASTYDGFLYLAQLFAYPWVLEVFWLQLCTGKCYQSNETGTR</sequence>
<name>A0A0S2LI35_CRYD1</name>
<dbReference type="InParanoid" id="A0A0S2LI35"/>
<dbReference type="EMBL" id="AE017341">
    <property type="protein sequence ID" value="ALO60368.1"/>
    <property type="molecule type" value="Genomic_DNA"/>
</dbReference>
<evidence type="ECO:0000313" key="3">
    <source>
        <dbReference type="Proteomes" id="UP000002149"/>
    </source>
</evidence>
<accession>A0A0S2LI35</accession>
<reference evidence="2 3" key="1">
    <citation type="journal article" date="2005" name="Science">
        <title>The genome of the basidiomycetous yeast and human pathogen Cryptococcus neoformans.</title>
        <authorList>
            <person name="Loftus B.J."/>
            <person name="Fung E."/>
            <person name="Roncaglia P."/>
            <person name="Rowley D."/>
            <person name="Amedeo P."/>
            <person name="Bruno D."/>
            <person name="Vamathevan J."/>
            <person name="Miranda M."/>
            <person name="Anderson I.J."/>
            <person name="Fraser J.A."/>
            <person name="Allen J.E."/>
            <person name="Bosdet I.E."/>
            <person name="Brent M.R."/>
            <person name="Chiu R."/>
            <person name="Doering T.L."/>
            <person name="Donlin M.J."/>
            <person name="D'Souza C.A."/>
            <person name="Fox D.S."/>
            <person name="Grinberg V."/>
            <person name="Fu J."/>
            <person name="Fukushima M."/>
            <person name="Haas B.J."/>
            <person name="Huang J.C."/>
            <person name="Janbon G."/>
            <person name="Jones S.J."/>
            <person name="Koo H.L."/>
            <person name="Krzywinski M.I."/>
            <person name="Kwon-Chung J.K."/>
            <person name="Lengeler K.B."/>
            <person name="Maiti R."/>
            <person name="Marra M.A."/>
            <person name="Marra R.E."/>
            <person name="Mathewson C.A."/>
            <person name="Mitchell T.G."/>
            <person name="Pertea M."/>
            <person name="Riggs F.R."/>
            <person name="Salzberg S.L."/>
            <person name="Schein J.E."/>
            <person name="Shvartsbeyn A."/>
            <person name="Shin H."/>
            <person name="Shumway M."/>
            <person name="Specht C.A."/>
            <person name="Suh B.B."/>
            <person name="Tenney A."/>
            <person name="Utterback T.R."/>
            <person name="Wickes B.L."/>
            <person name="Wortman J.R."/>
            <person name="Wye N.H."/>
            <person name="Kronstad J.W."/>
            <person name="Lodge J.K."/>
            <person name="Heitman J."/>
            <person name="Davis R.W."/>
            <person name="Fraser C.M."/>
            <person name="Hyman R.W."/>
        </authorList>
    </citation>
    <scope>NUCLEOTIDE SEQUENCE [LARGE SCALE GENOMIC DNA]</scope>
    <source>
        <strain evidence="3">JEC21 / ATCC MYA-565</strain>
    </source>
</reference>
<keyword evidence="3" id="KW-1185">Reference proteome</keyword>
<dbReference type="KEGG" id="cne:CNA08115"/>
<protein>
    <submittedName>
        <fullName evidence="2">Uncharacterized protein</fullName>
    </submittedName>
</protein>
<feature type="region of interest" description="Disordered" evidence="1">
    <location>
        <begin position="105"/>
        <end position="153"/>
    </location>
</feature>
<dbReference type="PaxDb" id="214684-A0A0S2LI35"/>
<proteinExistence type="predicted"/>
<feature type="compositionally biased region" description="Acidic residues" evidence="1">
    <location>
        <begin position="123"/>
        <end position="142"/>
    </location>
</feature>
<organism evidence="2 3">
    <name type="scientific">Cryptococcus deneoformans (strain JEC21 / ATCC MYA-565)</name>
    <name type="common">Cryptococcus neoformans var. neoformans serotype D</name>
    <dbReference type="NCBI Taxonomy" id="214684"/>
    <lineage>
        <taxon>Eukaryota</taxon>
        <taxon>Fungi</taxon>
        <taxon>Dikarya</taxon>
        <taxon>Basidiomycota</taxon>
        <taxon>Agaricomycotina</taxon>
        <taxon>Tremellomycetes</taxon>
        <taxon>Tremellales</taxon>
        <taxon>Cryptococcaceae</taxon>
        <taxon>Cryptococcus</taxon>
        <taxon>Cryptococcus neoformans species complex</taxon>
    </lineage>
</organism>
<dbReference type="VEuPathDB" id="FungiDB:CNA08115"/>
<gene>
    <name evidence="2" type="ordered locus">CNA08115</name>
</gene>